<dbReference type="InterPro" id="IPR036390">
    <property type="entry name" value="WH_DNA-bd_sf"/>
</dbReference>
<dbReference type="SUPFAM" id="SSF46785">
    <property type="entry name" value="Winged helix' DNA-binding domain"/>
    <property type="match status" value="1"/>
</dbReference>
<dbReference type="InterPro" id="IPR043129">
    <property type="entry name" value="ATPase_NBD"/>
</dbReference>
<organism evidence="2 3">
    <name type="scientific">Bifidobacterium boum</name>
    <dbReference type="NCBI Taxonomy" id="78343"/>
    <lineage>
        <taxon>Bacteria</taxon>
        <taxon>Bacillati</taxon>
        <taxon>Actinomycetota</taxon>
        <taxon>Actinomycetes</taxon>
        <taxon>Bifidobacteriales</taxon>
        <taxon>Bifidobacteriaceae</taxon>
        <taxon>Bifidobacterium</taxon>
    </lineage>
</organism>
<dbReference type="SUPFAM" id="SSF53067">
    <property type="entry name" value="Actin-like ATPase domain"/>
    <property type="match status" value="1"/>
</dbReference>
<dbReference type="PANTHER" id="PTHR18964">
    <property type="entry name" value="ROK (REPRESSOR, ORF, KINASE) FAMILY"/>
    <property type="match status" value="1"/>
</dbReference>
<dbReference type="GO" id="GO:0004340">
    <property type="term" value="F:glucokinase activity"/>
    <property type="evidence" value="ECO:0007669"/>
    <property type="project" value="UniProtKB-EC"/>
</dbReference>
<dbReference type="InterPro" id="IPR000600">
    <property type="entry name" value="ROK"/>
</dbReference>
<accession>A0A086ZPL5</accession>
<dbReference type="AlphaFoldDB" id="A0A086ZPL5"/>
<dbReference type="InterPro" id="IPR049874">
    <property type="entry name" value="ROK_cs"/>
</dbReference>
<dbReference type="Pfam" id="PF00480">
    <property type="entry name" value="ROK"/>
    <property type="match status" value="1"/>
</dbReference>
<proteinExistence type="inferred from homology"/>
<dbReference type="PANTHER" id="PTHR18964:SF149">
    <property type="entry name" value="BIFUNCTIONAL UDP-N-ACETYLGLUCOSAMINE 2-EPIMERASE_N-ACETYLMANNOSAMINE KINASE"/>
    <property type="match status" value="1"/>
</dbReference>
<dbReference type="EMBL" id="JGYQ01000007">
    <property type="protein sequence ID" value="KFI48465.1"/>
    <property type="molecule type" value="Genomic_DNA"/>
</dbReference>
<dbReference type="Gene3D" id="3.30.420.40">
    <property type="match status" value="2"/>
</dbReference>
<evidence type="ECO:0000313" key="2">
    <source>
        <dbReference type="EMBL" id="KFI48465.1"/>
    </source>
</evidence>
<reference evidence="2 3" key="1">
    <citation type="submission" date="2014-03" db="EMBL/GenBank/DDBJ databases">
        <title>Genomics of Bifidobacteria.</title>
        <authorList>
            <person name="Ventura M."/>
            <person name="Milani C."/>
            <person name="Lugli G.A."/>
        </authorList>
    </citation>
    <scope>NUCLEOTIDE SEQUENCE [LARGE SCALE GENOMIC DNA]</scope>
    <source>
        <strain evidence="2 3">LMG 10736</strain>
    </source>
</reference>
<dbReference type="EC" id="2.7.1.2" evidence="2"/>
<keyword evidence="2" id="KW-0808">Transferase</keyword>
<protein>
    <submittedName>
        <fullName evidence="2">ROK family protein</fullName>
        <ecNumber evidence="2">2.7.1.2</ecNumber>
    </submittedName>
</protein>
<dbReference type="PROSITE" id="PS01125">
    <property type="entry name" value="ROK"/>
    <property type="match status" value="1"/>
</dbReference>
<dbReference type="InterPro" id="IPR036388">
    <property type="entry name" value="WH-like_DNA-bd_sf"/>
</dbReference>
<dbReference type="OrthoDB" id="5174513at2"/>
<name>A0A086ZPL5_9BIFI</name>
<gene>
    <name evidence="2" type="ORF">BBOU_0595</name>
</gene>
<comment type="caution">
    <text evidence="2">The sequence shown here is derived from an EMBL/GenBank/DDBJ whole genome shotgun (WGS) entry which is preliminary data.</text>
</comment>
<dbReference type="Gene3D" id="1.10.10.10">
    <property type="entry name" value="Winged helix-like DNA-binding domain superfamily/Winged helix DNA-binding domain"/>
    <property type="match status" value="1"/>
</dbReference>
<keyword evidence="3" id="KW-1185">Reference proteome</keyword>
<dbReference type="Proteomes" id="UP000029093">
    <property type="component" value="Unassembled WGS sequence"/>
</dbReference>
<sequence>MNSQNASQSLQSTLSEANRSHVLHYLYAHGISSRASIAQTLGLSAAAITKITARLIDAGIIHEVGGIEGRKNRRSIGLELNPQQFHIIGVKFARSLVEIGMFDLKGSMLALTDLPTVKNDTIPDTIRTIHATINTLLADDPSIVAIGMAVPGPYLRHEGRTAVVSSMQGWRTFNFLDEFSNAFRVPVFVEQDARAGVLAQHLFDPASSSCRNLAYYLLGEGIGLGVIDDGRLINGAQGAATEIGHVSIDVNGLPCDCGNRGCLERYCSAVAIHDKLIETGIIARADQMTHKQACHALFEQASQGDTAAQTLVREIGRYVGYGCVTIFNAFNPERIVLGDIVAEGGQPLLDAAREVVDERVIPELNQATDISLTKLSADAAVSGAAAVAVTQFLDHPSRFFAIT</sequence>
<dbReference type="GeneID" id="303203771"/>
<dbReference type="RefSeq" id="WP_026502691.1">
    <property type="nucleotide sequence ID" value="NZ_JGYQ01000007.1"/>
</dbReference>
<dbReference type="Pfam" id="PF13412">
    <property type="entry name" value="HTH_24"/>
    <property type="match status" value="1"/>
</dbReference>
<evidence type="ECO:0000313" key="3">
    <source>
        <dbReference type="Proteomes" id="UP000029093"/>
    </source>
</evidence>
<evidence type="ECO:0000256" key="1">
    <source>
        <dbReference type="ARBA" id="ARBA00006479"/>
    </source>
</evidence>
<comment type="similarity">
    <text evidence="1">Belongs to the ROK (NagC/XylR) family.</text>
</comment>